<reference evidence="2" key="1">
    <citation type="submission" date="2023-06" db="EMBL/GenBank/DDBJ databases">
        <title>Genome-scale phylogeny and comparative genomics of the fungal order Sordariales.</title>
        <authorList>
            <consortium name="Lawrence Berkeley National Laboratory"/>
            <person name="Hensen N."/>
            <person name="Bonometti L."/>
            <person name="Westerberg I."/>
            <person name="Brannstrom I.O."/>
            <person name="Guillou S."/>
            <person name="Cros-Aarteil S."/>
            <person name="Calhoun S."/>
            <person name="Haridas S."/>
            <person name="Kuo A."/>
            <person name="Mondo S."/>
            <person name="Pangilinan J."/>
            <person name="Riley R."/>
            <person name="Labutti K."/>
            <person name="Andreopoulos B."/>
            <person name="Lipzen A."/>
            <person name="Chen C."/>
            <person name="Yanf M."/>
            <person name="Daum C."/>
            <person name="Ng V."/>
            <person name="Clum A."/>
            <person name="Steindorff A."/>
            <person name="Ohm R."/>
            <person name="Martin F."/>
            <person name="Silar P."/>
            <person name="Natvig D."/>
            <person name="Lalanne C."/>
            <person name="Gautier V."/>
            <person name="Ament-Velasquez S.L."/>
            <person name="Kruys A."/>
            <person name="Hutchinson M.I."/>
            <person name="Powell A.J."/>
            <person name="Barry K."/>
            <person name="Miller A.N."/>
            <person name="Grigoriev I.V."/>
            <person name="Debuchy R."/>
            <person name="Gladieux P."/>
            <person name="Thoren M.H."/>
            <person name="Johannesson H."/>
        </authorList>
    </citation>
    <scope>NUCLEOTIDE SEQUENCE</scope>
    <source>
        <strain evidence="2">CBS 540.89</strain>
    </source>
</reference>
<evidence type="ECO:0000313" key="3">
    <source>
        <dbReference type="Proteomes" id="UP001172159"/>
    </source>
</evidence>
<organism evidence="2 3">
    <name type="scientific">Apiosordaria backusii</name>
    <dbReference type="NCBI Taxonomy" id="314023"/>
    <lineage>
        <taxon>Eukaryota</taxon>
        <taxon>Fungi</taxon>
        <taxon>Dikarya</taxon>
        <taxon>Ascomycota</taxon>
        <taxon>Pezizomycotina</taxon>
        <taxon>Sordariomycetes</taxon>
        <taxon>Sordariomycetidae</taxon>
        <taxon>Sordariales</taxon>
        <taxon>Lasiosphaeriaceae</taxon>
        <taxon>Apiosordaria</taxon>
    </lineage>
</organism>
<feature type="transmembrane region" description="Helical" evidence="1">
    <location>
        <begin position="324"/>
        <end position="343"/>
    </location>
</feature>
<dbReference type="Proteomes" id="UP001172159">
    <property type="component" value="Unassembled WGS sequence"/>
</dbReference>
<evidence type="ECO:0000256" key="1">
    <source>
        <dbReference type="SAM" id="Phobius"/>
    </source>
</evidence>
<accession>A0AA40BMA4</accession>
<keyword evidence="3" id="KW-1185">Reference proteome</keyword>
<name>A0AA40BMA4_9PEZI</name>
<dbReference type="EMBL" id="JAUKTV010000006">
    <property type="protein sequence ID" value="KAK0736766.1"/>
    <property type="molecule type" value="Genomic_DNA"/>
</dbReference>
<keyword evidence="1" id="KW-0472">Membrane</keyword>
<comment type="caution">
    <text evidence="2">The sequence shown here is derived from an EMBL/GenBank/DDBJ whole genome shotgun (WGS) entry which is preliminary data.</text>
</comment>
<evidence type="ECO:0000313" key="2">
    <source>
        <dbReference type="EMBL" id="KAK0736766.1"/>
    </source>
</evidence>
<protein>
    <submittedName>
        <fullName evidence="2">Uncharacterized protein</fullName>
    </submittedName>
</protein>
<keyword evidence="1" id="KW-0812">Transmembrane</keyword>
<dbReference type="AlphaFoldDB" id="A0AA40BMA4"/>
<gene>
    <name evidence="2" type="ORF">B0T21DRAFT_384183</name>
</gene>
<proteinExistence type="predicted"/>
<keyword evidence="1" id="KW-1133">Transmembrane helix</keyword>
<sequence>MQSPLLQNIVTEEGVKIHAETKRALLNAFWPQDLQAAESFQTPITTSNLDSYFTTYVNQCNAYLSQRGSLVITRTHQDIVDIIFDFKNDLNREQVHANLLKSISSDVSDSPEIQCKIEANSSRAIDLAVRNFLMMRIGKVPHSITSGTPLEWTHGTLRQFVTNHFNVPQELSYTGIKLPRTFNAHSLERIGGVKIKWTDNLADHLRMLDDDERVAVFAHPSFLMLHSTSDFFPQGFIEETLRTIKLLFPANDKPLQKWVRPLLSSTDQVDSRIATCGTLRSELRHIEKFSYWRDRLIILKEVFDEAEPSTLSQWWWDRRKRVQWYTFWIAVLVLTLGLIFGIIQSTFTILQTHVTLLQAQNDQTSSPANIY</sequence>